<dbReference type="PANTHER" id="PTHR46428:SF1">
    <property type="entry name" value="KELCH DOMAIN-CONTAINING PROTEIN 10"/>
    <property type="match status" value="1"/>
</dbReference>
<proteinExistence type="predicted"/>
<dbReference type="PANTHER" id="PTHR46428">
    <property type="entry name" value="KELCH DOMAIN-CONTAINING PROTEIN 10"/>
    <property type="match status" value="1"/>
</dbReference>
<dbReference type="Pfam" id="PF24681">
    <property type="entry name" value="Kelch_KLHDC2_KLHL20_DRC7"/>
    <property type="match status" value="1"/>
</dbReference>
<keyword evidence="1" id="KW-0880">Kelch repeat</keyword>
<evidence type="ECO:0000313" key="4">
    <source>
        <dbReference type="Proteomes" id="UP000325440"/>
    </source>
</evidence>
<protein>
    <submittedName>
        <fullName evidence="3">Kelch-type beta propeller,Galactose oxidase, beta-propeller</fullName>
    </submittedName>
</protein>
<dbReference type="GO" id="GO:0032874">
    <property type="term" value="P:positive regulation of stress-activated MAPK cascade"/>
    <property type="evidence" value="ECO:0007669"/>
    <property type="project" value="TreeGrafter"/>
</dbReference>
<accession>A0A5E4M8L3</accession>
<gene>
    <name evidence="3" type="ORF">CINCED_3A000230</name>
</gene>
<dbReference type="EMBL" id="CABPRJ010000042">
    <property type="protein sequence ID" value="VVC26699.1"/>
    <property type="molecule type" value="Genomic_DNA"/>
</dbReference>
<reference evidence="3 4" key="1">
    <citation type="submission" date="2019-08" db="EMBL/GenBank/DDBJ databases">
        <authorList>
            <person name="Alioto T."/>
            <person name="Alioto T."/>
            <person name="Gomez Garrido J."/>
        </authorList>
    </citation>
    <scope>NUCLEOTIDE SEQUENCE [LARGE SCALE GENOMIC DNA]</scope>
</reference>
<keyword evidence="2" id="KW-0677">Repeat</keyword>
<keyword evidence="4" id="KW-1185">Reference proteome</keyword>
<evidence type="ECO:0000256" key="1">
    <source>
        <dbReference type="ARBA" id="ARBA00022441"/>
    </source>
</evidence>
<dbReference type="Proteomes" id="UP000325440">
    <property type="component" value="Unassembled WGS sequence"/>
</dbReference>
<evidence type="ECO:0000313" key="3">
    <source>
        <dbReference type="EMBL" id="VVC26699.1"/>
    </source>
</evidence>
<dbReference type="Gene3D" id="2.120.10.80">
    <property type="entry name" value="Kelch-type beta propeller"/>
    <property type="match status" value="1"/>
</dbReference>
<dbReference type="InterPro" id="IPR015915">
    <property type="entry name" value="Kelch-typ_b-propeller"/>
</dbReference>
<dbReference type="OrthoDB" id="7676067at2759"/>
<dbReference type="AlphaFoldDB" id="A0A5E4M8L3"/>
<organism evidence="3 4">
    <name type="scientific">Cinara cedri</name>
    <dbReference type="NCBI Taxonomy" id="506608"/>
    <lineage>
        <taxon>Eukaryota</taxon>
        <taxon>Metazoa</taxon>
        <taxon>Ecdysozoa</taxon>
        <taxon>Arthropoda</taxon>
        <taxon>Hexapoda</taxon>
        <taxon>Insecta</taxon>
        <taxon>Pterygota</taxon>
        <taxon>Neoptera</taxon>
        <taxon>Paraneoptera</taxon>
        <taxon>Hemiptera</taxon>
        <taxon>Sternorrhyncha</taxon>
        <taxon>Aphidomorpha</taxon>
        <taxon>Aphidoidea</taxon>
        <taxon>Aphididae</taxon>
        <taxon>Lachninae</taxon>
        <taxon>Cinara</taxon>
    </lineage>
</organism>
<name>A0A5E4M8L3_9HEMI</name>
<sequence length="394" mass="44719">MSLKQYVFQPFKFQTIHSSNEVFTLPIGITDGIVCTDNYLITYEGSSALKSSVNIWKFFFDSSKWRRVRCKGVPQELSSFSVLLSGSLIILYGIPHAPVSNNRVYCGNLDHENKPVEMAMKEIEICGSLPEPRKECAQGVVLDGKNIFVVGGAPGNETELDVFQLDLVNKSWIQLYSAYEESDLVRDSHQIVFYNDRLFMFNSRPSTNDVPYNFSKIHTFDLMTNEWEIFPAKPDYSAPLAGYPINRNGQNCVQCPKNKNFVYLCGGHNSQKALYDMWLLDLNTIQWKYLPKCIMPVAIFNSHSMAVSTNGRLCCYGGRFDGDSVTDGFTNNITTGWMVIPKLEVICWEAVVFYFKDQMVASTREELKELGLPIKCYNRMVEAKSAGTFYSLSI</sequence>
<dbReference type="InterPro" id="IPR052125">
    <property type="entry name" value="KLHDC10"/>
</dbReference>
<evidence type="ECO:0000256" key="2">
    <source>
        <dbReference type="ARBA" id="ARBA00022737"/>
    </source>
</evidence>
<dbReference type="SUPFAM" id="SSF117281">
    <property type="entry name" value="Kelch motif"/>
    <property type="match status" value="1"/>
</dbReference>